<dbReference type="Pfam" id="PF00350">
    <property type="entry name" value="Dynamin_N"/>
    <property type="match status" value="1"/>
</dbReference>
<dbReference type="GO" id="GO:0006897">
    <property type="term" value="P:endocytosis"/>
    <property type="evidence" value="ECO:0007669"/>
    <property type="project" value="TreeGrafter"/>
</dbReference>
<name>A0AAD2FY99_9STRA</name>
<dbReference type="GO" id="GO:0016020">
    <property type="term" value="C:membrane"/>
    <property type="evidence" value="ECO:0007669"/>
    <property type="project" value="TreeGrafter"/>
</dbReference>
<dbReference type="Gene3D" id="1.20.120.1240">
    <property type="entry name" value="Dynamin, middle domain"/>
    <property type="match status" value="1"/>
</dbReference>
<protein>
    <recommendedName>
        <fullName evidence="7">Dynamin GTPase domain-containing protein</fullName>
    </recommendedName>
</protein>
<dbReference type="Gene3D" id="3.40.50.300">
    <property type="entry name" value="P-loop containing nucleotide triphosphate hydrolases"/>
    <property type="match status" value="1"/>
</dbReference>
<dbReference type="Pfam" id="PF01031">
    <property type="entry name" value="Dynamin_M"/>
    <property type="match status" value="2"/>
</dbReference>
<dbReference type="GO" id="GO:0008017">
    <property type="term" value="F:microtubule binding"/>
    <property type="evidence" value="ECO:0007669"/>
    <property type="project" value="TreeGrafter"/>
</dbReference>
<dbReference type="PROSITE" id="PS51388">
    <property type="entry name" value="GED"/>
    <property type="match status" value="1"/>
</dbReference>
<evidence type="ECO:0000256" key="2">
    <source>
        <dbReference type="ARBA" id="ARBA00023134"/>
    </source>
</evidence>
<dbReference type="InterPro" id="IPR030381">
    <property type="entry name" value="G_DYNAMIN_dom"/>
</dbReference>
<dbReference type="Proteomes" id="UP001295423">
    <property type="component" value="Unassembled WGS sequence"/>
</dbReference>
<evidence type="ECO:0008006" key="7">
    <source>
        <dbReference type="Google" id="ProtNLM"/>
    </source>
</evidence>
<proteinExistence type="predicted"/>
<evidence type="ECO:0000259" key="3">
    <source>
        <dbReference type="PROSITE" id="PS51388"/>
    </source>
</evidence>
<dbReference type="PRINTS" id="PR00195">
    <property type="entry name" value="DYNAMIN"/>
</dbReference>
<organism evidence="5 6">
    <name type="scientific">Cylindrotheca closterium</name>
    <dbReference type="NCBI Taxonomy" id="2856"/>
    <lineage>
        <taxon>Eukaryota</taxon>
        <taxon>Sar</taxon>
        <taxon>Stramenopiles</taxon>
        <taxon>Ochrophyta</taxon>
        <taxon>Bacillariophyta</taxon>
        <taxon>Bacillariophyceae</taxon>
        <taxon>Bacillariophycidae</taxon>
        <taxon>Bacillariales</taxon>
        <taxon>Bacillariaceae</taxon>
        <taxon>Cylindrotheca</taxon>
    </lineage>
</organism>
<dbReference type="InterPro" id="IPR027417">
    <property type="entry name" value="P-loop_NTPase"/>
</dbReference>
<dbReference type="PANTHER" id="PTHR11566">
    <property type="entry name" value="DYNAMIN"/>
    <property type="match status" value="1"/>
</dbReference>
<dbReference type="GO" id="GO:0016559">
    <property type="term" value="P:peroxisome fission"/>
    <property type="evidence" value="ECO:0007669"/>
    <property type="project" value="TreeGrafter"/>
</dbReference>
<dbReference type="SMART" id="SM00053">
    <property type="entry name" value="DYNc"/>
    <property type="match status" value="1"/>
</dbReference>
<dbReference type="InterPro" id="IPR001401">
    <property type="entry name" value="Dynamin_GTPase"/>
</dbReference>
<keyword evidence="1" id="KW-0547">Nucleotide-binding</keyword>
<sequence>MSLLGSVRGMMTASPSATVLDDDSTADLNKETKESDELLTTTAASTSWLFHNNDDESQRGSYSYTARNTKEWIDQWTAAGLSNYVSLPMICVLGDTSSGKSSVLSSLIGLELPSASTLTTKCPVLVQLKKTTSQTPKATVTIVWHRPGPRSRKRSIETQVQQSPQKDKMARIEKQVIEMNLSKDDDANSYHSAAAEAPPPIWSSRLLTDNLETELPKLIQEAQKFILEYRETLVAPDTICVAMESPNCTEELTLVDLPGLVHFQHTQDSSLLSQVEQVVLEYVQNPRSILLPIVAAPSNIHNSKVLQWALEFDSSTSRTIPVLTKPDLIDPGSESEVLALLESSQFRHGFYMVKNRGQALLDNGTSIEDGLKEEMEYFQCTLPWNAMTEPRLGIANLRTKLATVLWQVMQDSLPQIIQEVKQQLDTTQQKMDAMGTMYNTRSEQRKFYHSLTQSVVENLKMELSGKGTRKVDLAAAAAEANDKAPKGAAQLHVACAEFYKEIQGGSLATIKSLVEGASVLVSVHGSTDDVRGELVHIDLNQGYACCDFMDALNHNTDILFDGIGYASEQPDFEPDEVWSDGNRVFIGRAGGIFDSMRKLPLHRIRTNPSWLHDKIQQFRTDDLACFVNVDMFQHIVAEFVQEDWAPPCRKMLKTMEQILEDSLQSIIAQNLEQSRFPLLKNLIETTCLRVSQRLLIKAHEQVNEHLEVEEHHPYTQDEVLLQAMNQARYDNLKNDLELQLRLDQEGAVFDTHAITSLLDRVFQKHQKQNWMAEQMELVLSCYGKVATQRVLDRTPQICWQTVRTLPKVLLQELGSVTDDILETCMWESPASRLRYEELQTQLDDLKKAMNIVTSIR</sequence>
<keyword evidence="2" id="KW-0342">GTP-binding</keyword>
<dbReference type="PROSITE" id="PS51718">
    <property type="entry name" value="G_DYNAMIN_2"/>
    <property type="match status" value="1"/>
</dbReference>
<feature type="domain" description="GED" evidence="3">
    <location>
        <begin position="772"/>
        <end position="856"/>
    </location>
</feature>
<reference evidence="5" key="1">
    <citation type="submission" date="2023-08" db="EMBL/GenBank/DDBJ databases">
        <authorList>
            <person name="Audoor S."/>
            <person name="Bilcke G."/>
        </authorList>
    </citation>
    <scope>NUCLEOTIDE SEQUENCE</scope>
</reference>
<dbReference type="GO" id="GO:0003924">
    <property type="term" value="F:GTPase activity"/>
    <property type="evidence" value="ECO:0007669"/>
    <property type="project" value="InterPro"/>
</dbReference>
<evidence type="ECO:0000256" key="1">
    <source>
        <dbReference type="ARBA" id="ARBA00022741"/>
    </source>
</evidence>
<evidence type="ECO:0000313" key="5">
    <source>
        <dbReference type="EMBL" id="CAJ1956495.1"/>
    </source>
</evidence>
<dbReference type="GO" id="GO:0005874">
    <property type="term" value="C:microtubule"/>
    <property type="evidence" value="ECO:0007669"/>
    <property type="project" value="TreeGrafter"/>
</dbReference>
<evidence type="ECO:0000259" key="4">
    <source>
        <dbReference type="PROSITE" id="PS51718"/>
    </source>
</evidence>
<accession>A0AAD2FY99</accession>
<feature type="domain" description="Dynamin-type G" evidence="4">
    <location>
        <begin position="84"/>
        <end position="414"/>
    </location>
</feature>
<comment type="caution">
    <text evidence="5">The sequence shown here is derived from an EMBL/GenBank/DDBJ whole genome shotgun (WGS) entry which is preliminary data.</text>
</comment>
<keyword evidence="6" id="KW-1185">Reference proteome</keyword>
<dbReference type="GO" id="GO:0000266">
    <property type="term" value="P:mitochondrial fission"/>
    <property type="evidence" value="ECO:0007669"/>
    <property type="project" value="TreeGrafter"/>
</dbReference>
<dbReference type="EMBL" id="CAKOGP040001914">
    <property type="protein sequence ID" value="CAJ1956495.1"/>
    <property type="molecule type" value="Genomic_DNA"/>
</dbReference>
<dbReference type="InterPro" id="IPR045063">
    <property type="entry name" value="Dynamin_N"/>
</dbReference>
<dbReference type="PANTHER" id="PTHR11566:SF21">
    <property type="entry name" value="DYNAMIN RELATED PROTEIN 1, ISOFORM A"/>
    <property type="match status" value="1"/>
</dbReference>
<dbReference type="GO" id="GO:0048312">
    <property type="term" value="P:intracellular distribution of mitochondria"/>
    <property type="evidence" value="ECO:0007669"/>
    <property type="project" value="TreeGrafter"/>
</dbReference>
<dbReference type="InterPro" id="IPR022812">
    <property type="entry name" value="Dynamin"/>
</dbReference>
<dbReference type="AlphaFoldDB" id="A0AAD2FY99"/>
<dbReference type="InterPro" id="IPR000375">
    <property type="entry name" value="Dynamin_stalk"/>
</dbReference>
<dbReference type="GO" id="GO:0005739">
    <property type="term" value="C:mitochondrion"/>
    <property type="evidence" value="ECO:0007669"/>
    <property type="project" value="TreeGrafter"/>
</dbReference>
<evidence type="ECO:0000313" key="6">
    <source>
        <dbReference type="Proteomes" id="UP001295423"/>
    </source>
</evidence>
<gene>
    <name evidence="5" type="ORF">CYCCA115_LOCUS16261</name>
</gene>
<dbReference type="GO" id="GO:0005525">
    <property type="term" value="F:GTP binding"/>
    <property type="evidence" value="ECO:0007669"/>
    <property type="project" value="InterPro"/>
</dbReference>
<dbReference type="InterPro" id="IPR020850">
    <property type="entry name" value="GED_dom"/>
</dbReference>
<dbReference type="SUPFAM" id="SSF52540">
    <property type="entry name" value="P-loop containing nucleoside triphosphate hydrolases"/>
    <property type="match status" value="1"/>
</dbReference>